<dbReference type="Proteomes" id="UP001597285">
    <property type="component" value="Unassembled WGS sequence"/>
</dbReference>
<reference evidence="2" key="1">
    <citation type="journal article" date="2019" name="Int. J. Syst. Evol. Microbiol.">
        <title>The Global Catalogue of Microorganisms (GCM) 10K type strain sequencing project: providing services to taxonomists for standard genome sequencing and annotation.</title>
        <authorList>
            <consortium name="The Broad Institute Genomics Platform"/>
            <consortium name="The Broad Institute Genome Sequencing Center for Infectious Disease"/>
            <person name="Wu L."/>
            <person name="Ma J."/>
        </authorList>
    </citation>
    <scope>NUCLEOTIDE SEQUENCE [LARGE SCALE GENOMIC DNA]</scope>
    <source>
        <strain evidence="2">KCTC 42143</strain>
    </source>
</reference>
<accession>A0ABW4NJK0</accession>
<protein>
    <submittedName>
        <fullName evidence="1">Uncharacterized protein</fullName>
    </submittedName>
</protein>
<evidence type="ECO:0000313" key="2">
    <source>
        <dbReference type="Proteomes" id="UP001597285"/>
    </source>
</evidence>
<keyword evidence="2" id="KW-1185">Reference proteome</keyword>
<dbReference type="RefSeq" id="WP_058919636.1">
    <property type="nucleotide sequence ID" value="NZ_JBHSQC010000024.1"/>
</dbReference>
<evidence type="ECO:0000313" key="1">
    <source>
        <dbReference type="EMBL" id="MFD1798441.1"/>
    </source>
</evidence>
<organism evidence="1 2">
    <name type="scientific">Carnobacterium antarcticum</name>
    <dbReference type="NCBI Taxonomy" id="2126436"/>
    <lineage>
        <taxon>Bacteria</taxon>
        <taxon>Bacillati</taxon>
        <taxon>Bacillota</taxon>
        <taxon>Bacilli</taxon>
        <taxon>Lactobacillales</taxon>
        <taxon>Carnobacteriaceae</taxon>
        <taxon>Carnobacterium</taxon>
    </lineage>
</organism>
<name>A0ABW4NJK0_9LACT</name>
<proteinExistence type="predicted"/>
<comment type="caution">
    <text evidence="1">The sequence shown here is derived from an EMBL/GenBank/DDBJ whole genome shotgun (WGS) entry which is preliminary data.</text>
</comment>
<gene>
    <name evidence="1" type="ORF">ACFSBK_01000</name>
</gene>
<sequence length="60" mass="7060">MDKEEWAVLELDSLFADSQDYKQKALLKATSQLIKEQFKRIRQMEGELDGKLWSPSNWGE</sequence>
<dbReference type="EMBL" id="JBHUFF010000005">
    <property type="protein sequence ID" value="MFD1798441.1"/>
    <property type="molecule type" value="Genomic_DNA"/>
</dbReference>